<dbReference type="Proteomes" id="UP001519332">
    <property type="component" value="Unassembled WGS sequence"/>
</dbReference>
<dbReference type="InterPro" id="IPR011330">
    <property type="entry name" value="Glyco_hydro/deAcase_b/a-brl"/>
</dbReference>
<evidence type="ECO:0000256" key="1">
    <source>
        <dbReference type="ARBA" id="ARBA00004613"/>
    </source>
</evidence>
<keyword evidence="5" id="KW-1185">Reference proteome</keyword>
<evidence type="ECO:0000313" key="4">
    <source>
        <dbReference type="EMBL" id="MBP2322257.1"/>
    </source>
</evidence>
<keyword evidence="2" id="KW-0732">Signal</keyword>
<dbReference type="PANTHER" id="PTHR34216">
    <property type="match status" value="1"/>
</dbReference>
<dbReference type="InterPro" id="IPR051398">
    <property type="entry name" value="Polysacch_Deacetylase"/>
</dbReference>
<proteinExistence type="predicted"/>
<evidence type="ECO:0000256" key="2">
    <source>
        <dbReference type="ARBA" id="ARBA00022729"/>
    </source>
</evidence>
<feature type="domain" description="NodB homology" evidence="3">
    <location>
        <begin position="45"/>
        <end position="225"/>
    </location>
</feature>
<dbReference type="CDD" id="cd10918">
    <property type="entry name" value="CE4_NodB_like_5s_6s"/>
    <property type="match status" value="1"/>
</dbReference>
<protein>
    <submittedName>
        <fullName evidence="4">Peptidoglycan/xylan/chitin deacetylase (PgdA/CDA1 family)</fullName>
    </submittedName>
</protein>
<dbReference type="PROSITE" id="PS51677">
    <property type="entry name" value="NODB"/>
    <property type="match status" value="1"/>
</dbReference>
<dbReference type="EMBL" id="JAGINW010000001">
    <property type="protein sequence ID" value="MBP2322257.1"/>
    <property type="molecule type" value="Genomic_DNA"/>
</dbReference>
<gene>
    <name evidence="4" type="ORF">JOF56_002642</name>
</gene>
<dbReference type="RefSeq" id="WP_209637609.1">
    <property type="nucleotide sequence ID" value="NZ_JAGINW010000001.1"/>
</dbReference>
<dbReference type="PANTHER" id="PTHR34216:SF3">
    <property type="entry name" value="POLY-BETA-1,6-N-ACETYL-D-GLUCOSAMINE N-DEACETYLASE"/>
    <property type="match status" value="1"/>
</dbReference>
<dbReference type="Pfam" id="PF01522">
    <property type="entry name" value="Polysacc_deac_1"/>
    <property type="match status" value="1"/>
</dbReference>
<dbReference type="InterPro" id="IPR002509">
    <property type="entry name" value="NODB_dom"/>
</dbReference>
<reference evidence="4 5" key="1">
    <citation type="submission" date="2021-03" db="EMBL/GenBank/DDBJ databases">
        <title>Sequencing the genomes of 1000 actinobacteria strains.</title>
        <authorList>
            <person name="Klenk H.-P."/>
        </authorList>
    </citation>
    <scope>NUCLEOTIDE SEQUENCE [LARGE SCALE GENOMIC DNA]</scope>
    <source>
        <strain evidence="4 5">DSM 46670</strain>
    </source>
</reference>
<evidence type="ECO:0000313" key="5">
    <source>
        <dbReference type="Proteomes" id="UP001519332"/>
    </source>
</evidence>
<accession>A0ABS4TCW0</accession>
<comment type="subcellular location">
    <subcellularLocation>
        <location evidence="1">Secreted</location>
    </subcellularLocation>
</comment>
<name>A0ABS4TCW0_9PSEU</name>
<sequence length="225" mass="24574">MPAKVINLTVHGIGKPPRELDPGEDGTWVTTEQFEQVLDAAMGREDVRITFDDGNSSDVEIALPRLLERGLTAEFFVLAGLLGQPGRLDKSDVLELRDAGMRIGSHGWSHRDWRKIGFEEAVEEMVTAPRLLAEVTGKPVSRVAVPFGSYDRVVLNRLRHAGAGLVYTSDGGAAAPDSWLQARTSLRHDIDPSWTTDVLAGQPGMRRAARRLAAGLMKRSRGAAR</sequence>
<dbReference type="SUPFAM" id="SSF88713">
    <property type="entry name" value="Glycoside hydrolase/deacetylase"/>
    <property type="match status" value="1"/>
</dbReference>
<evidence type="ECO:0000259" key="3">
    <source>
        <dbReference type="PROSITE" id="PS51677"/>
    </source>
</evidence>
<comment type="caution">
    <text evidence="4">The sequence shown here is derived from an EMBL/GenBank/DDBJ whole genome shotgun (WGS) entry which is preliminary data.</text>
</comment>
<organism evidence="4 5">
    <name type="scientific">Kibdelosporangium banguiense</name>
    <dbReference type="NCBI Taxonomy" id="1365924"/>
    <lineage>
        <taxon>Bacteria</taxon>
        <taxon>Bacillati</taxon>
        <taxon>Actinomycetota</taxon>
        <taxon>Actinomycetes</taxon>
        <taxon>Pseudonocardiales</taxon>
        <taxon>Pseudonocardiaceae</taxon>
        <taxon>Kibdelosporangium</taxon>
    </lineage>
</organism>
<dbReference type="Gene3D" id="3.20.20.370">
    <property type="entry name" value="Glycoside hydrolase/deacetylase"/>
    <property type="match status" value="1"/>
</dbReference>